<evidence type="ECO:0000313" key="4">
    <source>
        <dbReference type="Proteomes" id="UP001238805"/>
    </source>
</evidence>
<sequence length="236" mass="25058">MTNNDRPGPPDDTWGGGDGTWASGDWAARPTASGTGQDEWGTRQFPTQHQSQHQAPAWGQQPPYQPTYQPAYAQSKPSRAPLLLIPLALLLLLAAGVFAYGWNAGWFSSVTSQSAPQTVTSTYVVAPEEDAPAAAEPADPREASPQLPGAARPVTGAGSAPAGDFENVYRGTEVTSEAFANSVAQEYRRARAMNGEEDLVISAYSPVTGQTYRMTCDDNGSFVTCTGGNNAVVYLW</sequence>
<name>A0ABY8VI05_9CORY</name>
<keyword evidence="2" id="KW-1133">Transmembrane helix</keyword>
<dbReference type="RefSeq" id="WP_284873776.1">
    <property type="nucleotide sequence ID" value="NZ_CP126970.1"/>
</dbReference>
<evidence type="ECO:0000313" key="3">
    <source>
        <dbReference type="EMBL" id="WIM69179.1"/>
    </source>
</evidence>
<dbReference type="Proteomes" id="UP001238805">
    <property type="component" value="Chromosome"/>
</dbReference>
<protein>
    <recommendedName>
        <fullName evidence="5">Serine/threonine protein kinase</fullName>
    </recommendedName>
</protein>
<proteinExistence type="predicted"/>
<accession>A0ABY8VI05</accession>
<feature type="compositionally biased region" description="Polar residues" evidence="1">
    <location>
        <begin position="44"/>
        <end position="54"/>
    </location>
</feature>
<keyword evidence="4" id="KW-1185">Reference proteome</keyword>
<keyword evidence="2" id="KW-0812">Transmembrane</keyword>
<evidence type="ECO:0008006" key="5">
    <source>
        <dbReference type="Google" id="ProtNLM"/>
    </source>
</evidence>
<feature type="transmembrane region" description="Helical" evidence="2">
    <location>
        <begin position="82"/>
        <end position="102"/>
    </location>
</feature>
<keyword evidence="2" id="KW-0472">Membrane</keyword>
<gene>
    <name evidence="3" type="ORF">QP029_07740</name>
</gene>
<organism evidence="3 4">
    <name type="scientific">Corynebacterium suedekumii</name>
    <dbReference type="NCBI Taxonomy" id="3049801"/>
    <lineage>
        <taxon>Bacteria</taxon>
        <taxon>Bacillati</taxon>
        <taxon>Actinomycetota</taxon>
        <taxon>Actinomycetes</taxon>
        <taxon>Mycobacteriales</taxon>
        <taxon>Corynebacteriaceae</taxon>
        <taxon>Corynebacterium</taxon>
    </lineage>
</organism>
<evidence type="ECO:0000256" key="1">
    <source>
        <dbReference type="SAM" id="MobiDB-lite"/>
    </source>
</evidence>
<reference evidence="3 4" key="1">
    <citation type="submission" date="2023-05" db="EMBL/GenBank/DDBJ databases">
        <title>Corynebacterium suedekumii sp. nov. and Corynebacterium breve sp. nov. isolated from raw cow's milk.</title>
        <authorList>
            <person name="Baer M.K."/>
            <person name="Mehl L."/>
            <person name="Hellmuth R."/>
            <person name="Marke G."/>
            <person name="Lipski A."/>
        </authorList>
    </citation>
    <scope>NUCLEOTIDE SEQUENCE [LARGE SCALE GENOMIC DNA]</scope>
    <source>
        <strain evidence="3 4">LM112</strain>
    </source>
</reference>
<feature type="compositionally biased region" description="Low complexity" evidence="1">
    <location>
        <begin position="60"/>
        <end position="72"/>
    </location>
</feature>
<feature type="region of interest" description="Disordered" evidence="1">
    <location>
        <begin position="130"/>
        <end position="157"/>
    </location>
</feature>
<dbReference type="EMBL" id="CP126970">
    <property type="protein sequence ID" value="WIM69179.1"/>
    <property type="molecule type" value="Genomic_DNA"/>
</dbReference>
<evidence type="ECO:0000256" key="2">
    <source>
        <dbReference type="SAM" id="Phobius"/>
    </source>
</evidence>
<feature type="region of interest" description="Disordered" evidence="1">
    <location>
        <begin position="1"/>
        <end position="72"/>
    </location>
</feature>